<dbReference type="InterPro" id="IPR006869">
    <property type="entry name" value="DUF547"/>
</dbReference>
<evidence type="ECO:0000256" key="1">
    <source>
        <dbReference type="SAM" id="MobiDB-lite"/>
    </source>
</evidence>
<dbReference type="Pfam" id="PF04784">
    <property type="entry name" value="DUF547"/>
    <property type="match status" value="1"/>
</dbReference>
<feature type="domain" description="DUF547" evidence="2">
    <location>
        <begin position="450"/>
        <end position="584"/>
    </location>
</feature>
<reference evidence="4 5" key="1">
    <citation type="submission" date="2022-12" db="EMBL/GenBank/DDBJ databases">
        <title>Chromosome-scale assembly of the Ensete ventricosum genome.</title>
        <authorList>
            <person name="Dussert Y."/>
            <person name="Stocks J."/>
            <person name="Wendawek A."/>
            <person name="Woldeyes F."/>
            <person name="Nichols R.A."/>
            <person name="Borrell J.S."/>
        </authorList>
    </citation>
    <scope>NUCLEOTIDE SEQUENCE [LARGE SCALE GENOMIC DNA]</scope>
    <source>
        <strain evidence="5">cv. Maze</strain>
        <tissue evidence="4">Seeds</tissue>
    </source>
</reference>
<dbReference type="PANTHER" id="PTHR23054:SF18">
    <property type="entry name" value="TERNARY COMPLEX FACTOR MIP1, LEUCINE-ZIPPER"/>
    <property type="match status" value="1"/>
</dbReference>
<evidence type="ECO:0000313" key="5">
    <source>
        <dbReference type="Proteomes" id="UP001222027"/>
    </source>
</evidence>
<comment type="caution">
    <text evidence="4">The sequence shown here is derived from an EMBL/GenBank/DDBJ whole genome shotgun (WGS) entry which is preliminary data.</text>
</comment>
<dbReference type="Proteomes" id="UP001222027">
    <property type="component" value="Unassembled WGS sequence"/>
</dbReference>
<sequence length="666" mass="75535">MSNVNSSGCVVGATFELLPPICVLMEFEGKCYNIQMQDAKCQSYFLEKMLRVDNISSRHKRSKSESDQRNREAGLETLPGSIHHAKQVIGESPGDSEIRNQPLPEASVRSSLKYETLQLEKRLQDQMMMRCALEKALGFGFSAVSSSNERSMPKPTKDLIREIAVLELEVMHLEQYLLSLYRKAFDQQTSTLYPPASEHQLKKPLNSKSELLHESAKLKISSNRGNSRVQSSQTELPQKWTADLVNEGCEIKCQETLFGPGIRRSHSSLSYRATCSARISPSQESLARALHSFHSQPLSFLKAKQNANSGVISLAEYLETGITDDVPESPNRLSEDMVRCMGAVYCKLVDPPLVFHGFSSSPASSSSSMSALSPQYLGELWSPGYKRESNLDSRLINPFQVEGLKEFSGPYNAMVEVPLIRIDRQRLRDVEDMLHNYKLILHRLEIVDPRKLKNDEKLAFWINIHNAIIMHAYIEYGIPEGNAKKTSLLIKAMCTIGGRSINAAMIQAYILGCRTHCTGQWLRTLLYPLLKHKVGVAWQSYSIKQPEPLLHFALCSGSHSDPAVRIYYSDRLFQQLESAKEDYIRATVGIWKEQKVLLPKLIDSYAKDTKLSSQRMVDMVQCYLPETLKMAMQRCQNGRSKRTIEWVPHNFSFRYLLSKELTSYSR</sequence>
<protein>
    <recommendedName>
        <fullName evidence="6">DUF547 domain-containing protein</fullName>
    </recommendedName>
</protein>
<organism evidence="4 5">
    <name type="scientific">Ensete ventricosum</name>
    <name type="common">Abyssinian banana</name>
    <name type="synonym">Musa ensete</name>
    <dbReference type="NCBI Taxonomy" id="4639"/>
    <lineage>
        <taxon>Eukaryota</taxon>
        <taxon>Viridiplantae</taxon>
        <taxon>Streptophyta</taxon>
        <taxon>Embryophyta</taxon>
        <taxon>Tracheophyta</taxon>
        <taxon>Spermatophyta</taxon>
        <taxon>Magnoliopsida</taxon>
        <taxon>Liliopsida</taxon>
        <taxon>Zingiberales</taxon>
        <taxon>Musaceae</taxon>
        <taxon>Ensete</taxon>
    </lineage>
</organism>
<dbReference type="EMBL" id="JAQQAF010000008">
    <property type="protein sequence ID" value="KAJ8465143.1"/>
    <property type="molecule type" value="Genomic_DNA"/>
</dbReference>
<dbReference type="PANTHER" id="PTHR23054">
    <property type="entry name" value="TERNARY COMPLEX FACTOR MIP1, LEUCINE-ZIPPER-RELATED"/>
    <property type="match status" value="1"/>
</dbReference>
<feature type="domain" description="Ternary complex factor MIP1 leucine-zipper" evidence="3">
    <location>
        <begin position="107"/>
        <end position="187"/>
    </location>
</feature>
<evidence type="ECO:0000259" key="3">
    <source>
        <dbReference type="Pfam" id="PF14389"/>
    </source>
</evidence>
<dbReference type="Pfam" id="PF14389">
    <property type="entry name" value="Lzipper-MIP1"/>
    <property type="match status" value="1"/>
</dbReference>
<proteinExistence type="predicted"/>
<gene>
    <name evidence="4" type="ORF">OPV22_027695</name>
</gene>
<accession>A0AAV8PW40</accession>
<dbReference type="AlphaFoldDB" id="A0AAV8PW40"/>
<name>A0AAV8PW40_ENSVE</name>
<dbReference type="InterPro" id="IPR025757">
    <property type="entry name" value="MIP1_Leuzipper"/>
</dbReference>
<evidence type="ECO:0000259" key="2">
    <source>
        <dbReference type="Pfam" id="PF04784"/>
    </source>
</evidence>
<feature type="compositionally biased region" description="Basic and acidic residues" evidence="1">
    <location>
        <begin position="63"/>
        <end position="74"/>
    </location>
</feature>
<evidence type="ECO:0000313" key="4">
    <source>
        <dbReference type="EMBL" id="KAJ8465143.1"/>
    </source>
</evidence>
<keyword evidence="5" id="KW-1185">Reference proteome</keyword>
<feature type="region of interest" description="Disordered" evidence="1">
    <location>
        <begin position="56"/>
        <end position="77"/>
    </location>
</feature>
<evidence type="ECO:0008006" key="6">
    <source>
        <dbReference type="Google" id="ProtNLM"/>
    </source>
</evidence>